<dbReference type="InterPro" id="IPR053392">
    <property type="entry name" value="Transposase_IS30-like"/>
</dbReference>
<dbReference type="SUPFAM" id="SSF53098">
    <property type="entry name" value="Ribonuclease H-like"/>
    <property type="match status" value="1"/>
</dbReference>
<evidence type="ECO:0000259" key="6">
    <source>
        <dbReference type="PROSITE" id="PS50994"/>
    </source>
</evidence>
<dbReference type="GO" id="GO:0003677">
    <property type="term" value="F:DNA binding"/>
    <property type="evidence" value="ECO:0007669"/>
    <property type="project" value="UniProtKB-KW"/>
</dbReference>
<comment type="similarity">
    <text evidence="2">Belongs to the transposase IS30 family.</text>
</comment>
<dbReference type="InterPro" id="IPR051917">
    <property type="entry name" value="Transposase-Integrase"/>
</dbReference>
<name>A0A1E3RWV6_MYCIE</name>
<feature type="domain" description="Integrase catalytic" evidence="6">
    <location>
        <begin position="244"/>
        <end position="408"/>
    </location>
</feature>
<dbReference type="Pfam" id="PF00665">
    <property type="entry name" value="rve"/>
    <property type="match status" value="1"/>
</dbReference>
<accession>A0A1E3RWV6</accession>
<dbReference type="STRING" id="28445.BHQ20_29645"/>
<dbReference type="Proteomes" id="UP000192739">
    <property type="component" value="Unassembled WGS sequence"/>
</dbReference>
<evidence type="ECO:0000256" key="5">
    <source>
        <dbReference type="ARBA" id="ARBA00023172"/>
    </source>
</evidence>
<evidence type="ECO:0000256" key="2">
    <source>
        <dbReference type="ARBA" id="ARBA00006363"/>
    </source>
</evidence>
<dbReference type="NCBIfam" id="NF033563">
    <property type="entry name" value="transpos_IS30"/>
    <property type="match status" value="1"/>
</dbReference>
<dbReference type="GO" id="GO:0015074">
    <property type="term" value="P:DNA integration"/>
    <property type="evidence" value="ECO:0007669"/>
    <property type="project" value="InterPro"/>
</dbReference>
<dbReference type="InterPro" id="IPR025246">
    <property type="entry name" value="IS30-like_HTH"/>
</dbReference>
<keyword evidence="8" id="KW-1185">Reference proteome</keyword>
<dbReference type="GO" id="GO:0006313">
    <property type="term" value="P:DNA transposition"/>
    <property type="evidence" value="ECO:0007669"/>
    <property type="project" value="InterPro"/>
</dbReference>
<gene>
    <name evidence="7" type="ORF">BST27_30530</name>
</gene>
<dbReference type="PANTHER" id="PTHR10948:SF23">
    <property type="entry name" value="TRANSPOSASE INSI FOR INSERTION SEQUENCE ELEMENT IS30A-RELATED"/>
    <property type="match status" value="1"/>
</dbReference>
<dbReference type="InterPro" id="IPR036397">
    <property type="entry name" value="RNaseH_sf"/>
</dbReference>
<keyword evidence="4" id="KW-0238">DNA-binding</keyword>
<keyword evidence="3" id="KW-0815">Transposition</keyword>
<dbReference type="Pfam" id="PF13936">
    <property type="entry name" value="HTH_38"/>
    <property type="match status" value="1"/>
</dbReference>
<evidence type="ECO:0000256" key="3">
    <source>
        <dbReference type="ARBA" id="ARBA00022578"/>
    </source>
</evidence>
<protein>
    <submittedName>
        <fullName evidence="7">IS30 family transposase</fullName>
    </submittedName>
</protein>
<comment type="function">
    <text evidence="1">Required for the transposition of the insertion element.</text>
</comment>
<evidence type="ECO:0000256" key="1">
    <source>
        <dbReference type="ARBA" id="ARBA00002190"/>
    </source>
</evidence>
<dbReference type="PROSITE" id="PS01043">
    <property type="entry name" value="TRANSPOSASE_IS30"/>
    <property type="match status" value="1"/>
</dbReference>
<evidence type="ECO:0000313" key="8">
    <source>
        <dbReference type="Proteomes" id="UP000192739"/>
    </source>
</evidence>
<dbReference type="EMBL" id="MVHT01000240">
    <property type="protein sequence ID" value="ORA85764.1"/>
    <property type="molecule type" value="Genomic_DNA"/>
</dbReference>
<dbReference type="GO" id="GO:0005829">
    <property type="term" value="C:cytosol"/>
    <property type="evidence" value="ECO:0007669"/>
    <property type="project" value="TreeGrafter"/>
</dbReference>
<dbReference type="GO" id="GO:0004803">
    <property type="term" value="F:transposase activity"/>
    <property type="evidence" value="ECO:0007669"/>
    <property type="project" value="InterPro"/>
</dbReference>
<dbReference type="InterPro" id="IPR001598">
    <property type="entry name" value="Transposase_IS30_CS"/>
</dbReference>
<evidence type="ECO:0000313" key="7">
    <source>
        <dbReference type="EMBL" id="ORA85764.1"/>
    </source>
</evidence>
<dbReference type="InterPro" id="IPR012337">
    <property type="entry name" value="RNaseH-like_sf"/>
</dbReference>
<organism evidence="7 8">
    <name type="scientific">Mycobacterium intermedium</name>
    <dbReference type="NCBI Taxonomy" id="28445"/>
    <lineage>
        <taxon>Bacteria</taxon>
        <taxon>Bacillati</taxon>
        <taxon>Actinomycetota</taxon>
        <taxon>Actinomycetes</taxon>
        <taxon>Mycobacteriales</taxon>
        <taxon>Mycobacteriaceae</taxon>
        <taxon>Mycobacterium</taxon>
        <taxon>Mycobacterium simiae complex</taxon>
    </lineage>
</organism>
<dbReference type="RefSeq" id="WP_069422683.1">
    <property type="nucleotide sequence ID" value="NZ_CBCRZH010000233.1"/>
</dbReference>
<dbReference type="InterPro" id="IPR001584">
    <property type="entry name" value="Integrase_cat-core"/>
</dbReference>
<dbReference type="PANTHER" id="PTHR10948">
    <property type="entry name" value="TRANSPOSASE"/>
    <property type="match status" value="1"/>
</dbReference>
<comment type="caution">
    <text evidence="7">The sequence shown here is derived from an EMBL/GenBank/DDBJ whole genome shotgun (WGS) entry which is preliminary data.</text>
</comment>
<dbReference type="AlphaFoldDB" id="A0A1E3RWV6"/>
<keyword evidence="5" id="KW-0233">DNA recombination</keyword>
<evidence type="ECO:0000256" key="4">
    <source>
        <dbReference type="ARBA" id="ARBA00023125"/>
    </source>
</evidence>
<proteinExistence type="inferred from homology"/>
<reference evidence="7 8" key="1">
    <citation type="submission" date="2017-02" db="EMBL/GenBank/DDBJ databases">
        <title>The new phylogeny of genus Mycobacterium.</title>
        <authorList>
            <person name="Tortoli E."/>
            <person name="Trovato A."/>
            <person name="Cirillo D.M."/>
        </authorList>
    </citation>
    <scope>NUCLEOTIDE SEQUENCE [LARGE SCALE GENOMIC DNA]</scope>
    <source>
        <strain evidence="7 8">DSM 44049</strain>
    </source>
</reference>
<sequence length="418" mass="47107">MPHRAIQPSIVRAFWDQVRLVGSPVTAAAAVGVSRNAGRKWFGDAGGVKPRVSKPKTDGPRPRLTLADRVEIQVGVARNESLRSIARRLNRAPSTIKRELDRNVANKYDGRKSGYRRKEAFGARQSGRSSTVHYDALAAERSAARRARRPKTRKFINDRLRNEVQTRLQQHHSPQQIAKRLRNDFPDDPEMRVSHEAIYQAIYVQGRGSLRRELHNCLRTKRAVRRPQHQPGTRRSRIRDMINISERPAEVADRAVPGHWEGDLILGSTRSGSAIGTLVERTTRFVMLLHLPNGHGALAVQNAIVEKMAQLPQQLRRSLTWDQGSEMANHVAIAKATELAIYFCDPHSPWQRGSNENTNGLLRQYFPKGSDLSIYPDHYLDYVAAELNGRPRKTLDWKTPAEALDELLSNPPTVASTA</sequence>
<dbReference type="PROSITE" id="PS50994">
    <property type="entry name" value="INTEGRASE"/>
    <property type="match status" value="1"/>
</dbReference>
<dbReference type="Gene3D" id="3.30.420.10">
    <property type="entry name" value="Ribonuclease H-like superfamily/Ribonuclease H"/>
    <property type="match status" value="1"/>
</dbReference>